<protein>
    <recommendedName>
        <fullName evidence="11">Chromatin modification-related protein</fullName>
    </recommendedName>
</protein>
<comment type="domain">
    <text evidence="11">The PHD-type zinc finger mediates the binding to H3K4me3.</text>
</comment>
<dbReference type="InterPro" id="IPR001965">
    <property type="entry name" value="Znf_PHD"/>
</dbReference>
<evidence type="ECO:0000256" key="6">
    <source>
        <dbReference type="ARBA" id="ARBA00022853"/>
    </source>
</evidence>
<evidence type="ECO:0000256" key="10">
    <source>
        <dbReference type="PROSITE-ProRule" id="PRU00146"/>
    </source>
</evidence>
<evidence type="ECO:0000256" key="12">
    <source>
        <dbReference type="SAM" id="MobiDB-lite"/>
    </source>
</evidence>
<feature type="compositionally biased region" description="Basic residues" evidence="12">
    <location>
        <begin position="431"/>
        <end position="443"/>
    </location>
</feature>
<dbReference type="InterPro" id="IPR011011">
    <property type="entry name" value="Znf_FYVE_PHD"/>
</dbReference>
<reference evidence="15" key="2">
    <citation type="submission" date="2015-01" db="EMBL/GenBank/DDBJ databases">
        <title>Evolutionary Origins and Diversification of the Mycorrhizal Mutualists.</title>
        <authorList>
            <consortium name="DOE Joint Genome Institute"/>
            <consortium name="Mycorrhizal Genomics Consortium"/>
            <person name="Kohler A."/>
            <person name="Kuo A."/>
            <person name="Nagy L.G."/>
            <person name="Floudas D."/>
            <person name="Copeland A."/>
            <person name="Barry K.W."/>
            <person name="Cichocki N."/>
            <person name="Veneault-Fourrey C."/>
            <person name="LaButti K."/>
            <person name="Lindquist E.A."/>
            <person name="Lipzen A."/>
            <person name="Lundell T."/>
            <person name="Morin E."/>
            <person name="Murat C."/>
            <person name="Riley R."/>
            <person name="Ohm R."/>
            <person name="Sun H."/>
            <person name="Tunlid A."/>
            <person name="Henrissat B."/>
            <person name="Grigoriev I.V."/>
            <person name="Hibbett D.S."/>
            <person name="Martin F."/>
        </authorList>
    </citation>
    <scope>NUCLEOTIDE SEQUENCE [LARGE SCALE GENOMIC DNA]</scope>
    <source>
        <strain evidence="15">Marx 270</strain>
    </source>
</reference>
<dbReference type="GO" id="GO:0006325">
    <property type="term" value="P:chromatin organization"/>
    <property type="evidence" value="ECO:0007669"/>
    <property type="project" value="UniProtKB-KW"/>
</dbReference>
<dbReference type="HOGENOM" id="CLU_006204_2_0_1"/>
<feature type="compositionally biased region" description="Basic and acidic residues" evidence="12">
    <location>
        <begin position="265"/>
        <end position="279"/>
    </location>
</feature>
<evidence type="ECO:0000259" key="13">
    <source>
        <dbReference type="PROSITE" id="PS50016"/>
    </source>
</evidence>
<dbReference type="PANTHER" id="PTHR10333">
    <property type="entry name" value="INHIBITOR OF GROWTH PROTEIN"/>
    <property type="match status" value="1"/>
</dbReference>
<gene>
    <name evidence="14" type="ORF">M404DRAFT_419386</name>
</gene>
<feature type="region of interest" description="Disordered" evidence="12">
    <location>
        <begin position="151"/>
        <end position="372"/>
    </location>
</feature>
<feature type="site" description="Histone H3K4me3 binding" evidence="8">
    <location>
        <position position="404"/>
    </location>
</feature>
<proteinExistence type="inferred from homology"/>
<feature type="site" description="Histone H3K4me3 binding" evidence="8">
    <location>
        <position position="396"/>
    </location>
</feature>
<dbReference type="InterPro" id="IPR013083">
    <property type="entry name" value="Znf_RING/FYVE/PHD"/>
</dbReference>
<feature type="domain" description="PHD-type" evidence="13">
    <location>
        <begin position="379"/>
        <end position="428"/>
    </location>
</feature>
<dbReference type="Proteomes" id="UP000054217">
    <property type="component" value="Unassembled WGS sequence"/>
</dbReference>
<dbReference type="CDD" id="cd16859">
    <property type="entry name" value="ING_ING4_5"/>
    <property type="match status" value="1"/>
</dbReference>
<dbReference type="SMART" id="SM00249">
    <property type="entry name" value="PHD"/>
    <property type="match status" value="1"/>
</dbReference>
<dbReference type="InParanoid" id="A0A0C3KBC1"/>
<evidence type="ECO:0000313" key="14">
    <source>
        <dbReference type="EMBL" id="KIO06922.1"/>
    </source>
</evidence>
<dbReference type="Gene3D" id="3.30.40.10">
    <property type="entry name" value="Zinc/RING finger domain, C3HC4 (zinc finger)"/>
    <property type="match status" value="1"/>
</dbReference>
<feature type="site" description="Histone H3K4me3 binding" evidence="8">
    <location>
        <position position="381"/>
    </location>
</feature>
<dbReference type="GO" id="GO:0006355">
    <property type="term" value="P:regulation of DNA-templated transcription"/>
    <property type="evidence" value="ECO:0007669"/>
    <property type="project" value="TreeGrafter"/>
</dbReference>
<dbReference type="InterPro" id="IPR028651">
    <property type="entry name" value="ING_fam"/>
</dbReference>
<keyword evidence="15" id="KW-1185">Reference proteome</keyword>
<evidence type="ECO:0000256" key="2">
    <source>
        <dbReference type="ARBA" id="ARBA00010210"/>
    </source>
</evidence>
<accession>A0A0C3KBC1</accession>
<feature type="compositionally biased region" description="Low complexity" evidence="12">
    <location>
        <begin position="285"/>
        <end position="294"/>
    </location>
</feature>
<evidence type="ECO:0000256" key="1">
    <source>
        <dbReference type="ARBA" id="ARBA00004123"/>
    </source>
</evidence>
<dbReference type="STRING" id="870435.A0A0C3KBC1"/>
<feature type="region of interest" description="Disordered" evidence="12">
    <location>
        <begin position="431"/>
        <end position="459"/>
    </location>
</feature>
<dbReference type="Pfam" id="PF12998">
    <property type="entry name" value="ING"/>
    <property type="match status" value="1"/>
</dbReference>
<feature type="site" description="Histone H3K4me3 binding" evidence="8">
    <location>
        <position position="392"/>
    </location>
</feature>
<dbReference type="PROSITE" id="PS01359">
    <property type="entry name" value="ZF_PHD_1"/>
    <property type="match status" value="1"/>
</dbReference>
<evidence type="ECO:0000256" key="5">
    <source>
        <dbReference type="ARBA" id="ARBA00022833"/>
    </source>
</evidence>
<feature type="compositionally biased region" description="Polar residues" evidence="12">
    <location>
        <begin position="349"/>
        <end position="360"/>
    </location>
</feature>
<feature type="compositionally biased region" description="Low complexity" evidence="12">
    <location>
        <begin position="241"/>
        <end position="260"/>
    </location>
</feature>
<comment type="subcellular location">
    <subcellularLocation>
        <location evidence="1 11">Nucleus</location>
    </subcellularLocation>
</comment>
<dbReference type="SMART" id="SM01408">
    <property type="entry name" value="ING"/>
    <property type="match status" value="1"/>
</dbReference>
<keyword evidence="3 9" id="KW-0479">Metal-binding</keyword>
<evidence type="ECO:0000256" key="11">
    <source>
        <dbReference type="RuleBase" id="RU361213"/>
    </source>
</evidence>
<feature type="binding site" evidence="9">
    <location>
        <position position="382"/>
    </location>
    <ligand>
        <name>Zn(2+)</name>
        <dbReference type="ChEBI" id="CHEBI:29105"/>
        <label>1</label>
    </ligand>
</feature>
<feature type="binding site" evidence="9">
    <location>
        <position position="395"/>
    </location>
    <ligand>
        <name>Zn(2+)</name>
        <dbReference type="ChEBI" id="CHEBI:29105"/>
        <label>2</label>
    </ligand>
</feature>
<dbReference type="Gene3D" id="6.10.140.1740">
    <property type="match status" value="1"/>
</dbReference>
<dbReference type="PANTHER" id="PTHR10333:SF42">
    <property type="entry name" value="INHIBITOR OF GROWTH PROTEIN 5"/>
    <property type="match status" value="1"/>
</dbReference>
<organism evidence="14 15">
    <name type="scientific">Pisolithus tinctorius Marx 270</name>
    <dbReference type="NCBI Taxonomy" id="870435"/>
    <lineage>
        <taxon>Eukaryota</taxon>
        <taxon>Fungi</taxon>
        <taxon>Dikarya</taxon>
        <taxon>Basidiomycota</taxon>
        <taxon>Agaricomycotina</taxon>
        <taxon>Agaricomycetes</taxon>
        <taxon>Agaricomycetidae</taxon>
        <taxon>Boletales</taxon>
        <taxon>Sclerodermatineae</taxon>
        <taxon>Pisolithaceae</taxon>
        <taxon>Pisolithus</taxon>
    </lineage>
</organism>
<feature type="binding site" evidence="9">
    <location>
        <position position="425"/>
    </location>
    <ligand>
        <name>Zn(2+)</name>
        <dbReference type="ChEBI" id="CHEBI:29105"/>
        <label>2</label>
    </ligand>
</feature>
<keyword evidence="7 11" id="KW-0539">Nucleus</keyword>
<dbReference type="PROSITE" id="PS50016">
    <property type="entry name" value="ZF_PHD_2"/>
    <property type="match status" value="1"/>
</dbReference>
<dbReference type="OrthoDB" id="2505961at2759"/>
<evidence type="ECO:0000256" key="4">
    <source>
        <dbReference type="ARBA" id="ARBA00022771"/>
    </source>
</evidence>
<feature type="binding site" evidence="9">
    <location>
        <position position="409"/>
    </location>
    <ligand>
        <name>Zn(2+)</name>
        <dbReference type="ChEBI" id="CHEBI:29105"/>
        <label>1</label>
    </ligand>
</feature>
<dbReference type="EMBL" id="KN831961">
    <property type="protein sequence ID" value="KIO06922.1"/>
    <property type="molecule type" value="Genomic_DNA"/>
</dbReference>
<keyword evidence="4 10" id="KW-0863">Zinc-finger</keyword>
<dbReference type="GO" id="GO:0000785">
    <property type="term" value="C:chromatin"/>
    <property type="evidence" value="ECO:0007669"/>
    <property type="project" value="UniProtKB-ARBA"/>
</dbReference>
<evidence type="ECO:0000256" key="9">
    <source>
        <dbReference type="PIRSR" id="PIRSR628651-51"/>
    </source>
</evidence>
<dbReference type="InterPro" id="IPR019787">
    <property type="entry name" value="Znf_PHD-finger"/>
</dbReference>
<evidence type="ECO:0000256" key="7">
    <source>
        <dbReference type="ARBA" id="ARBA00023242"/>
    </source>
</evidence>
<reference evidence="14 15" key="1">
    <citation type="submission" date="2014-04" db="EMBL/GenBank/DDBJ databases">
        <authorList>
            <consortium name="DOE Joint Genome Institute"/>
            <person name="Kuo A."/>
            <person name="Kohler A."/>
            <person name="Costa M.D."/>
            <person name="Nagy L.G."/>
            <person name="Floudas D."/>
            <person name="Copeland A."/>
            <person name="Barry K.W."/>
            <person name="Cichocki N."/>
            <person name="Veneault-Fourrey C."/>
            <person name="LaButti K."/>
            <person name="Lindquist E.A."/>
            <person name="Lipzen A."/>
            <person name="Lundell T."/>
            <person name="Morin E."/>
            <person name="Murat C."/>
            <person name="Sun H."/>
            <person name="Tunlid A."/>
            <person name="Henrissat B."/>
            <person name="Grigoriev I.V."/>
            <person name="Hibbett D.S."/>
            <person name="Martin F."/>
            <person name="Nordberg H.P."/>
            <person name="Cantor M.N."/>
            <person name="Hua S.X."/>
        </authorList>
    </citation>
    <scope>NUCLEOTIDE SEQUENCE [LARGE SCALE GENOMIC DNA]</scope>
    <source>
        <strain evidence="14 15">Marx 270</strain>
    </source>
</reference>
<feature type="binding site" evidence="9">
    <location>
        <position position="422"/>
    </location>
    <ligand>
        <name>Zn(2+)</name>
        <dbReference type="ChEBI" id="CHEBI:29105"/>
        <label>2</label>
    </ligand>
</feature>
<feature type="binding site" evidence="9">
    <location>
        <position position="400"/>
    </location>
    <ligand>
        <name>Zn(2+)</name>
        <dbReference type="ChEBI" id="CHEBI:29105"/>
        <label>2</label>
    </ligand>
</feature>
<feature type="compositionally biased region" description="Polar residues" evidence="12">
    <location>
        <begin position="227"/>
        <end position="240"/>
    </location>
</feature>
<comment type="function">
    <text evidence="11">Component of an histone acetyltransferase complex.</text>
</comment>
<name>A0A0C3KBC1_PISTI</name>
<dbReference type="SUPFAM" id="SSF57903">
    <property type="entry name" value="FYVE/PHD zinc finger"/>
    <property type="match status" value="1"/>
</dbReference>
<dbReference type="GO" id="GO:0005634">
    <property type="term" value="C:nucleus"/>
    <property type="evidence" value="ECO:0007669"/>
    <property type="project" value="UniProtKB-SubCell"/>
</dbReference>
<keyword evidence="6 11" id="KW-0156">Chromatin regulator</keyword>
<evidence type="ECO:0000256" key="8">
    <source>
        <dbReference type="PIRSR" id="PIRSR628651-50"/>
    </source>
</evidence>
<sequence length="459" mass="49787">MMPMRASRSQQPSNASTVYTLSLLSEYTHTLDCLPFDLSRNFADLRELDAVLSSSMTSITTKIQKLTQVIEEGALSKQERLFLLTEIADEAARLRLGGEDKIRVACQAADNVNGHISYMRALISLVPSFKISSLSRNTTYPHVAPRSYMPIMENSRGRRRNNYNSIMSTGHDTSPLKRKRNHRDDDVDIPSVKSPRKDRNGDLGSSRARNGIRSRRPERAASPSESIHSTMSHNITAVPQSHTTRSRAAGSSSRTGNSSSRRGRGHDEVPNGTSSRKDIFPPPSSTSAAPLLSTQYGSGTNGVHKYDASATHPNDWAAPPLHAQLEGPGVPVTRNAHTGLSMGPLTPNLPVNSRDAQSGSVPPDTATEAGECDGEGDDRTYCFCDGISYGEMIACDDANCEREWFHLTCIGLTVPPEGTWYCDACRAKQKNAKRGARGSRKRVTGGGNSRSGGRSAANS</sequence>
<evidence type="ECO:0000256" key="3">
    <source>
        <dbReference type="ARBA" id="ARBA00022723"/>
    </source>
</evidence>
<feature type="binding site" evidence="9">
    <location>
        <position position="406"/>
    </location>
    <ligand>
        <name>Zn(2+)</name>
        <dbReference type="ChEBI" id="CHEBI:29105"/>
        <label>1</label>
    </ligand>
</feature>
<dbReference type="AlphaFoldDB" id="A0A0C3KBC1"/>
<dbReference type="CDD" id="cd15505">
    <property type="entry name" value="PHD_ING"/>
    <property type="match status" value="1"/>
</dbReference>
<dbReference type="InterPro" id="IPR019786">
    <property type="entry name" value="Zinc_finger_PHD-type_CS"/>
</dbReference>
<dbReference type="InterPro" id="IPR024610">
    <property type="entry name" value="ING_N_histone-binding"/>
</dbReference>
<evidence type="ECO:0000313" key="15">
    <source>
        <dbReference type="Proteomes" id="UP000054217"/>
    </source>
</evidence>
<keyword evidence="5 9" id="KW-0862">Zinc</keyword>
<dbReference type="GO" id="GO:0008270">
    <property type="term" value="F:zinc ion binding"/>
    <property type="evidence" value="ECO:0007669"/>
    <property type="project" value="UniProtKB-KW"/>
</dbReference>
<comment type="subunit">
    <text evidence="11">Component of an histone acetyltransferase complex. Interacts with H3K4me3 and to a lesser extent with H3K4me2.</text>
</comment>
<feature type="binding site" evidence="9">
    <location>
        <position position="384"/>
    </location>
    <ligand>
        <name>Zn(2+)</name>
        <dbReference type="ChEBI" id="CHEBI:29105"/>
        <label>1</label>
    </ligand>
</feature>
<comment type="similarity">
    <text evidence="2 11">Belongs to the ING family.</text>
</comment>